<dbReference type="InterPro" id="IPR050781">
    <property type="entry name" value="CWC22_splicing_factor"/>
</dbReference>
<feature type="domain" description="MI" evidence="3">
    <location>
        <begin position="101"/>
        <end position="167"/>
    </location>
</feature>
<evidence type="ECO:0000256" key="2">
    <source>
        <dbReference type="ARBA" id="ARBA00023242"/>
    </source>
</evidence>
<dbReference type="InterPro" id="IPR003891">
    <property type="entry name" value="Initiation_fac_eIF4g_MI"/>
</dbReference>
<sequence>MVSTTELLFFFSRWLQTSPLLAQSPLRQCAGEGKSVLVGVSSWQEVEDGVVSVSPYSHRPPVSPHKSVRVEEEKQSCLGDTGSEKALLDLAAKLRLHSEEQKKIFLAIMSAESPNDAVKRLLQLVPRTNKKKNFVTTAVAVLLHISLQQSAFNPFYALVIARLCARCSCASWGRLEAEAEQPPLLGPLGSGRASVNQRRARGPCACLLPPDKEGKVFRRVTQRGLAAQNSAAHGFPLRRLLHLARLEAFLIRIGVVELRVTRFVSFEGEKGQADAHMGLSGKLGVFLKELCTELLCSPAFASVPLPGPSTASPLLPFLSLSALPDVREAFLLVLEDVLLPEARKNACSENGKGAKESVNAACMPGRQGKCVRAKGAMCTPACGIRKDVISRVIWFMKKQERYEEEDPNTFAFDA</sequence>
<protein>
    <submittedName>
        <fullName evidence="4">MA3 domain protein</fullName>
    </submittedName>
</protein>
<evidence type="ECO:0000256" key="1">
    <source>
        <dbReference type="ARBA" id="ARBA00004123"/>
    </source>
</evidence>
<reference evidence="4 5" key="1">
    <citation type="submission" date="2014-05" db="EMBL/GenBank/DDBJ databases">
        <authorList>
            <person name="Sibley D."/>
            <person name="Venepally P."/>
            <person name="Karamycheva S."/>
            <person name="Hadjithomas M."/>
            <person name="Khan A."/>
            <person name="Brunk B."/>
            <person name="Roos D."/>
            <person name="Caler E."/>
            <person name="Lorenzi H."/>
        </authorList>
    </citation>
    <scope>NUCLEOTIDE SEQUENCE [LARGE SCALE GENOMIC DNA]</scope>
    <source>
        <strain evidence="4 5">RUB</strain>
    </source>
</reference>
<accession>A0A086M0N0</accession>
<proteinExistence type="predicted"/>
<evidence type="ECO:0000313" key="4">
    <source>
        <dbReference type="EMBL" id="KFG62448.1"/>
    </source>
</evidence>
<evidence type="ECO:0000313" key="5">
    <source>
        <dbReference type="Proteomes" id="UP000028834"/>
    </source>
</evidence>
<dbReference type="PANTHER" id="PTHR18034">
    <property type="entry name" value="CELL CYCLE CONTROL PROTEIN CWF22-RELATED"/>
    <property type="match status" value="1"/>
</dbReference>
<dbReference type="Pfam" id="PF02847">
    <property type="entry name" value="MA3"/>
    <property type="match status" value="1"/>
</dbReference>
<evidence type="ECO:0000259" key="3">
    <source>
        <dbReference type="Pfam" id="PF02847"/>
    </source>
</evidence>
<name>A0A086M0N0_TOXGO</name>
<dbReference type="AlphaFoldDB" id="A0A086M0N0"/>
<comment type="subcellular location">
    <subcellularLocation>
        <location evidence="1">Nucleus</location>
    </subcellularLocation>
</comment>
<dbReference type="Proteomes" id="UP000028834">
    <property type="component" value="Unassembled WGS sequence"/>
</dbReference>
<gene>
    <name evidence="4" type="ORF">TGRUB_235990B</name>
</gene>
<comment type="caution">
    <text evidence="4">The sequence shown here is derived from an EMBL/GenBank/DDBJ whole genome shotgun (WGS) entry which is preliminary data.</text>
</comment>
<dbReference type="PANTHER" id="PTHR18034:SF4">
    <property type="entry name" value="NUCLEOLAR MIF4G DOMAIN-CONTAINING PROTEIN 1"/>
    <property type="match status" value="1"/>
</dbReference>
<keyword evidence="2" id="KW-0539">Nucleus</keyword>
<dbReference type="GO" id="GO:0042274">
    <property type="term" value="P:ribosomal small subunit biogenesis"/>
    <property type="evidence" value="ECO:0007669"/>
    <property type="project" value="TreeGrafter"/>
</dbReference>
<dbReference type="EMBL" id="AFYV02001287">
    <property type="protein sequence ID" value="KFG62448.1"/>
    <property type="molecule type" value="Genomic_DNA"/>
</dbReference>
<dbReference type="GO" id="GO:0005730">
    <property type="term" value="C:nucleolus"/>
    <property type="evidence" value="ECO:0007669"/>
    <property type="project" value="TreeGrafter"/>
</dbReference>
<dbReference type="VEuPathDB" id="ToxoDB:TGRUB_235990B"/>
<organism evidence="4 5">
    <name type="scientific">Toxoplasma gondii RUB</name>
    <dbReference type="NCBI Taxonomy" id="935652"/>
    <lineage>
        <taxon>Eukaryota</taxon>
        <taxon>Sar</taxon>
        <taxon>Alveolata</taxon>
        <taxon>Apicomplexa</taxon>
        <taxon>Conoidasida</taxon>
        <taxon>Coccidia</taxon>
        <taxon>Eucoccidiorida</taxon>
        <taxon>Eimeriorina</taxon>
        <taxon>Sarcocystidae</taxon>
        <taxon>Toxoplasma</taxon>
    </lineage>
</organism>
<dbReference type="GO" id="GO:0003723">
    <property type="term" value="F:RNA binding"/>
    <property type="evidence" value="ECO:0007669"/>
    <property type="project" value="TreeGrafter"/>
</dbReference>